<name>A0ABT2SFJ3_9FIRM</name>
<dbReference type="CDD" id="cd05710">
    <property type="entry name" value="SIS_1"/>
    <property type="match status" value="1"/>
</dbReference>
<evidence type="ECO:0000259" key="1">
    <source>
        <dbReference type="PROSITE" id="PS51464"/>
    </source>
</evidence>
<evidence type="ECO:0000313" key="3">
    <source>
        <dbReference type="Proteomes" id="UP001209666"/>
    </source>
</evidence>
<dbReference type="InterPro" id="IPR024713">
    <property type="entry name" value="Fructosamine_deglycase_FrlB"/>
</dbReference>
<dbReference type="Gene3D" id="1.10.10.2240">
    <property type="match status" value="1"/>
</dbReference>
<gene>
    <name evidence="2" type="ORF">OCV43_11230</name>
</gene>
<organism evidence="2 3">
    <name type="scientific">Roseburia amylophila</name>
    <dbReference type="NCBI Taxonomy" id="2981794"/>
    <lineage>
        <taxon>Bacteria</taxon>
        <taxon>Bacillati</taxon>
        <taxon>Bacillota</taxon>
        <taxon>Clostridia</taxon>
        <taxon>Lachnospirales</taxon>
        <taxon>Lachnospiraceae</taxon>
        <taxon>Roseburia</taxon>
    </lineage>
</organism>
<dbReference type="InterPro" id="IPR001347">
    <property type="entry name" value="SIS_dom"/>
</dbReference>
<proteinExistence type="predicted"/>
<dbReference type="EMBL" id="JAOQKI010000019">
    <property type="protein sequence ID" value="MCU6717837.1"/>
    <property type="molecule type" value="Genomic_DNA"/>
</dbReference>
<dbReference type="Gene3D" id="3.40.50.10490">
    <property type="entry name" value="Glucose-6-phosphate isomerase like protein, domain 1"/>
    <property type="match status" value="1"/>
</dbReference>
<dbReference type="PIRSF" id="PIRSF009290">
    <property type="entry name" value="FrlB"/>
    <property type="match status" value="1"/>
</dbReference>
<reference evidence="2 3" key="1">
    <citation type="journal article" date="2021" name="ISME Commun">
        <title>Automated analysis of genomic sequences facilitates high-throughput and comprehensive description of bacteria.</title>
        <authorList>
            <person name="Hitch T.C.A."/>
        </authorList>
    </citation>
    <scope>NUCLEOTIDE SEQUENCE [LARGE SCALE GENOMIC DNA]</scope>
    <source>
        <strain evidence="2 3">Sanger_19</strain>
    </source>
</reference>
<sequence length="327" mass="37352">MHASEFNVEKFVDIIEKENGTISEVYFVACGGSLVDLYSSCYFINRESSTMTAEWITSKEFVLTPPKKLGKHSVVIICSHGGNTKETVEAAELGVKEGAFVITYTHTPGSACDSEKFHAIVYDWEPETLQKDRPLGLNYSIINELIHRQEPEYKLYEGMKDGITKCDAIIRNATKKFQNKAWNFAEHYYNAPFLYIMASGSAYAQAYGFAICSLQEMQWMDCCYLDSAEYFHGPFEVTDKDHIYILLKSVGKTRMIDERAEVFLNKYAEKYEIIDAADCGMDAIDDSCVDYFNAPLFYEMSVLYRTAIQNKSGHPLDMRRYMGVVEY</sequence>
<comment type="caution">
    <text evidence="2">The sequence shown here is derived from an EMBL/GenBank/DDBJ whole genome shotgun (WGS) entry which is preliminary data.</text>
</comment>
<protein>
    <submittedName>
        <fullName evidence="2">SIS domain-containing protein</fullName>
    </submittedName>
</protein>
<dbReference type="PANTHER" id="PTHR10937">
    <property type="entry name" value="GLUCOSAMINE--FRUCTOSE-6-PHOSPHATE AMINOTRANSFERASE, ISOMERIZING"/>
    <property type="match status" value="1"/>
</dbReference>
<evidence type="ECO:0000313" key="2">
    <source>
        <dbReference type="EMBL" id="MCU6717837.1"/>
    </source>
</evidence>
<dbReference type="InterPro" id="IPR046348">
    <property type="entry name" value="SIS_dom_sf"/>
</dbReference>
<feature type="domain" description="SIS" evidence="1">
    <location>
        <begin position="11"/>
        <end position="151"/>
    </location>
</feature>
<keyword evidence="3" id="KW-1185">Reference proteome</keyword>
<dbReference type="SUPFAM" id="SSF53697">
    <property type="entry name" value="SIS domain"/>
    <property type="match status" value="1"/>
</dbReference>
<dbReference type="PROSITE" id="PS51464">
    <property type="entry name" value="SIS"/>
    <property type="match status" value="1"/>
</dbReference>
<dbReference type="InterPro" id="IPR035488">
    <property type="entry name" value="FrlB_SIS"/>
</dbReference>
<dbReference type="RefSeq" id="WP_227700321.1">
    <property type="nucleotide sequence ID" value="NZ_JAOQKI010000019.1"/>
</dbReference>
<dbReference type="Gene3D" id="3.40.50.12570">
    <property type="match status" value="1"/>
</dbReference>
<dbReference type="Proteomes" id="UP001209666">
    <property type="component" value="Unassembled WGS sequence"/>
</dbReference>
<dbReference type="PANTHER" id="PTHR10937:SF14">
    <property type="entry name" value="FRUCTOSELYSINE 6-PHOSPHATE DEGLYCASE"/>
    <property type="match status" value="1"/>
</dbReference>
<accession>A0ABT2SFJ3</accession>